<dbReference type="SUPFAM" id="SSF50249">
    <property type="entry name" value="Nucleic acid-binding proteins"/>
    <property type="match status" value="1"/>
</dbReference>
<keyword evidence="2 9" id="KW-0436">Ligase</keyword>
<dbReference type="NCBIfam" id="TIGR00499">
    <property type="entry name" value="lysS_bact"/>
    <property type="match status" value="1"/>
</dbReference>
<comment type="subunit">
    <text evidence="9">Homodimer.</text>
</comment>
<keyword evidence="9" id="KW-0963">Cytoplasm</keyword>
<dbReference type="GO" id="GO:0000049">
    <property type="term" value="F:tRNA binding"/>
    <property type="evidence" value="ECO:0007669"/>
    <property type="project" value="TreeGrafter"/>
</dbReference>
<evidence type="ECO:0000256" key="9">
    <source>
        <dbReference type="HAMAP-Rule" id="MF_00252"/>
    </source>
</evidence>
<protein>
    <recommendedName>
        <fullName evidence="9">Lysine--tRNA ligase</fullName>
        <ecNumber evidence="9">6.1.1.6</ecNumber>
    </recommendedName>
    <alternativeName>
        <fullName evidence="9">Lysyl-tRNA synthetase</fullName>
        <shortName evidence="9">LysRS</shortName>
    </alternativeName>
</protein>
<dbReference type="SUPFAM" id="SSF55681">
    <property type="entry name" value="Class II aaRS and biotin synthetases"/>
    <property type="match status" value="1"/>
</dbReference>
<dbReference type="EMBL" id="CP001823">
    <property type="protein sequence ID" value="ACZ38546.1"/>
    <property type="molecule type" value="Genomic_DNA"/>
</dbReference>
<comment type="similarity">
    <text evidence="1 9">Belongs to the class-II aminoacyl-tRNA synthetase family.</text>
</comment>
<dbReference type="EC" id="6.1.1.6" evidence="9"/>
<accession>D1C2S9</accession>
<name>D1C2S9_SPHTD</name>
<feature type="binding site" evidence="9">
    <location>
        <position position="412"/>
    </location>
    <ligand>
        <name>Mg(2+)</name>
        <dbReference type="ChEBI" id="CHEBI:18420"/>
        <label>1</label>
    </ligand>
</feature>
<comment type="caution">
    <text evidence="9">Lacks conserved residue(s) required for the propagation of feature annotation.</text>
</comment>
<comment type="catalytic activity">
    <reaction evidence="8 9 10">
        <text>tRNA(Lys) + L-lysine + ATP = L-lysyl-tRNA(Lys) + AMP + diphosphate</text>
        <dbReference type="Rhea" id="RHEA:20792"/>
        <dbReference type="Rhea" id="RHEA-COMP:9696"/>
        <dbReference type="Rhea" id="RHEA-COMP:9697"/>
        <dbReference type="ChEBI" id="CHEBI:30616"/>
        <dbReference type="ChEBI" id="CHEBI:32551"/>
        <dbReference type="ChEBI" id="CHEBI:33019"/>
        <dbReference type="ChEBI" id="CHEBI:78442"/>
        <dbReference type="ChEBI" id="CHEBI:78529"/>
        <dbReference type="ChEBI" id="CHEBI:456215"/>
        <dbReference type="EC" id="6.1.1.6"/>
    </reaction>
</comment>
<dbReference type="STRING" id="479434.Sthe_1110"/>
<dbReference type="GO" id="GO:0005524">
    <property type="term" value="F:ATP binding"/>
    <property type="evidence" value="ECO:0007669"/>
    <property type="project" value="UniProtKB-UniRule"/>
</dbReference>
<dbReference type="PRINTS" id="PR00982">
    <property type="entry name" value="TRNASYNTHLYS"/>
</dbReference>
<comment type="subcellular location">
    <subcellularLocation>
        <location evidence="9">Cytoplasm</location>
    </subcellularLocation>
</comment>
<evidence type="ECO:0000313" key="13">
    <source>
        <dbReference type="Proteomes" id="UP000002027"/>
    </source>
</evidence>
<evidence type="ECO:0000256" key="10">
    <source>
        <dbReference type="RuleBase" id="RU000336"/>
    </source>
</evidence>
<dbReference type="FunFam" id="2.40.50.140:FF:000024">
    <property type="entry name" value="Lysine--tRNA ligase"/>
    <property type="match status" value="1"/>
</dbReference>
<proteinExistence type="inferred from homology"/>
<evidence type="ECO:0000256" key="2">
    <source>
        <dbReference type="ARBA" id="ARBA00022598"/>
    </source>
</evidence>
<dbReference type="HOGENOM" id="CLU_008255_6_0_0"/>
<keyword evidence="5 9" id="KW-0067">ATP-binding</keyword>
<comment type="cofactor">
    <cofactor evidence="9 10">
        <name>Mg(2+)</name>
        <dbReference type="ChEBI" id="CHEBI:18420"/>
    </cofactor>
    <text evidence="9 10">Binds 3 Mg(2+) ions per subunit.</text>
</comment>
<dbReference type="FunCoup" id="D1C2S9">
    <property type="interactions" value="530"/>
</dbReference>
<gene>
    <name evidence="9" type="primary">lysS</name>
    <name evidence="12" type="ordered locus">Sthe_1110</name>
</gene>
<dbReference type="InterPro" id="IPR004364">
    <property type="entry name" value="Aa-tRNA-synt_II"/>
</dbReference>
<evidence type="ECO:0000313" key="12">
    <source>
        <dbReference type="EMBL" id="ACZ38546.1"/>
    </source>
</evidence>
<evidence type="ECO:0000256" key="7">
    <source>
        <dbReference type="ARBA" id="ARBA00023146"/>
    </source>
</evidence>
<dbReference type="InterPro" id="IPR002313">
    <property type="entry name" value="Lys-tRNA-ligase_II"/>
</dbReference>
<evidence type="ECO:0000259" key="11">
    <source>
        <dbReference type="PROSITE" id="PS50862"/>
    </source>
</evidence>
<dbReference type="GO" id="GO:0000287">
    <property type="term" value="F:magnesium ion binding"/>
    <property type="evidence" value="ECO:0007669"/>
    <property type="project" value="UniProtKB-UniRule"/>
</dbReference>
<dbReference type="PANTHER" id="PTHR42918">
    <property type="entry name" value="LYSYL-TRNA SYNTHETASE"/>
    <property type="match status" value="1"/>
</dbReference>
<feature type="binding site" evidence="9">
    <location>
        <position position="412"/>
    </location>
    <ligand>
        <name>Mg(2+)</name>
        <dbReference type="ChEBI" id="CHEBI:18420"/>
        <label>2</label>
    </ligand>
</feature>
<dbReference type="Proteomes" id="UP000002027">
    <property type="component" value="Chromosome 1"/>
</dbReference>
<dbReference type="Pfam" id="PF00152">
    <property type="entry name" value="tRNA-synt_2"/>
    <property type="match status" value="1"/>
</dbReference>
<dbReference type="InterPro" id="IPR045864">
    <property type="entry name" value="aa-tRNA-synth_II/BPL/LPL"/>
</dbReference>
<dbReference type="Gene3D" id="2.40.50.140">
    <property type="entry name" value="Nucleic acid-binding proteins"/>
    <property type="match status" value="1"/>
</dbReference>
<keyword evidence="3 9" id="KW-0479">Metal-binding</keyword>
<dbReference type="InterPro" id="IPR044136">
    <property type="entry name" value="Lys-tRNA-ligase_II_N"/>
</dbReference>
<dbReference type="InterPro" id="IPR006195">
    <property type="entry name" value="aa-tRNA-synth_II"/>
</dbReference>
<dbReference type="HAMAP" id="MF_00252">
    <property type="entry name" value="Lys_tRNA_synth_class2"/>
    <property type="match status" value="1"/>
</dbReference>
<keyword evidence="9 10" id="KW-0460">Magnesium</keyword>
<dbReference type="KEGG" id="sti:Sthe_1110"/>
<keyword evidence="4 9" id="KW-0547">Nucleotide-binding</keyword>
<evidence type="ECO:0000256" key="3">
    <source>
        <dbReference type="ARBA" id="ARBA00022723"/>
    </source>
</evidence>
<evidence type="ECO:0000256" key="5">
    <source>
        <dbReference type="ARBA" id="ARBA00022840"/>
    </source>
</evidence>
<dbReference type="Gene3D" id="3.30.930.10">
    <property type="entry name" value="Bira Bifunctional Protein, Domain 2"/>
    <property type="match status" value="1"/>
</dbReference>
<dbReference type="NCBIfam" id="NF001756">
    <property type="entry name" value="PRK00484.1"/>
    <property type="match status" value="1"/>
</dbReference>
<dbReference type="CDD" id="cd00775">
    <property type="entry name" value="LysRS_core"/>
    <property type="match status" value="1"/>
</dbReference>
<evidence type="ECO:0000256" key="1">
    <source>
        <dbReference type="ARBA" id="ARBA00008226"/>
    </source>
</evidence>
<feature type="domain" description="Aminoacyl-transfer RNA synthetases class-II family profile" evidence="11">
    <location>
        <begin position="175"/>
        <end position="489"/>
    </location>
</feature>
<dbReference type="GO" id="GO:0005829">
    <property type="term" value="C:cytosol"/>
    <property type="evidence" value="ECO:0007669"/>
    <property type="project" value="TreeGrafter"/>
</dbReference>
<keyword evidence="13" id="KW-1185">Reference proteome</keyword>
<dbReference type="InParanoid" id="D1C2S9"/>
<keyword evidence="7 9" id="KW-0030">Aminoacyl-tRNA synthetase</keyword>
<dbReference type="PROSITE" id="PS50862">
    <property type="entry name" value="AA_TRNA_LIGASE_II"/>
    <property type="match status" value="1"/>
</dbReference>
<reference evidence="13" key="1">
    <citation type="submission" date="2009-11" db="EMBL/GenBank/DDBJ databases">
        <title>The complete chromosome 1 of Sphaerobacter thermophilus DSM 20745.</title>
        <authorList>
            <person name="Lucas S."/>
            <person name="Copeland A."/>
            <person name="Lapidus A."/>
            <person name="Glavina del Rio T."/>
            <person name="Dalin E."/>
            <person name="Tice H."/>
            <person name="Bruce D."/>
            <person name="Goodwin L."/>
            <person name="Pitluck S."/>
            <person name="Kyrpides N."/>
            <person name="Mavromatis K."/>
            <person name="Ivanova N."/>
            <person name="Mikhailova N."/>
            <person name="LaButti K.M."/>
            <person name="Clum A."/>
            <person name="Sun H.I."/>
            <person name="Brettin T."/>
            <person name="Detter J.C."/>
            <person name="Han C."/>
            <person name="Larimer F."/>
            <person name="Land M."/>
            <person name="Hauser L."/>
            <person name="Markowitz V."/>
            <person name="Cheng J.F."/>
            <person name="Hugenholtz P."/>
            <person name="Woyke T."/>
            <person name="Wu D."/>
            <person name="Steenblock K."/>
            <person name="Schneider S."/>
            <person name="Pukall R."/>
            <person name="Goeker M."/>
            <person name="Klenk H.P."/>
            <person name="Eisen J.A."/>
        </authorList>
    </citation>
    <scope>NUCLEOTIDE SEQUENCE [LARGE SCALE GENOMIC DNA]</scope>
    <source>
        <strain evidence="13">ATCC 49802 / DSM 20745 / S 6022</strain>
    </source>
</reference>
<dbReference type="InterPro" id="IPR012340">
    <property type="entry name" value="NA-bd_OB-fold"/>
</dbReference>
<reference evidence="12 13" key="2">
    <citation type="journal article" date="2010" name="Stand. Genomic Sci.">
        <title>Complete genome sequence of Desulfohalobium retbaense type strain (HR(100)).</title>
        <authorList>
            <person name="Spring S."/>
            <person name="Nolan M."/>
            <person name="Lapidus A."/>
            <person name="Glavina Del Rio T."/>
            <person name="Copeland A."/>
            <person name="Tice H."/>
            <person name="Cheng J.F."/>
            <person name="Lucas S."/>
            <person name="Land M."/>
            <person name="Chen F."/>
            <person name="Bruce D."/>
            <person name="Goodwin L."/>
            <person name="Pitluck S."/>
            <person name="Ivanova N."/>
            <person name="Mavromatis K."/>
            <person name="Mikhailova N."/>
            <person name="Pati A."/>
            <person name="Chen A."/>
            <person name="Palaniappan K."/>
            <person name="Hauser L."/>
            <person name="Chang Y.J."/>
            <person name="Jeffries C.D."/>
            <person name="Munk C."/>
            <person name="Kiss H."/>
            <person name="Chain P."/>
            <person name="Han C."/>
            <person name="Brettin T."/>
            <person name="Detter J.C."/>
            <person name="Schuler E."/>
            <person name="Goker M."/>
            <person name="Rohde M."/>
            <person name="Bristow J."/>
            <person name="Eisen J.A."/>
            <person name="Markowitz V."/>
            <person name="Hugenholtz P."/>
            <person name="Kyrpides N.C."/>
            <person name="Klenk H.P."/>
        </authorList>
    </citation>
    <scope>NUCLEOTIDE SEQUENCE [LARGE SCALE GENOMIC DNA]</scope>
    <source>
        <strain evidence="13">ATCC 49802 / DSM 20745 / S 6022</strain>
    </source>
</reference>
<dbReference type="Pfam" id="PF01336">
    <property type="entry name" value="tRNA_anti-codon"/>
    <property type="match status" value="1"/>
</dbReference>
<dbReference type="InterPro" id="IPR004365">
    <property type="entry name" value="NA-bd_OB_tRNA"/>
</dbReference>
<dbReference type="AlphaFoldDB" id="D1C2S9"/>
<dbReference type="GO" id="GO:0006430">
    <property type="term" value="P:lysyl-tRNA aminoacylation"/>
    <property type="evidence" value="ECO:0007669"/>
    <property type="project" value="UniProtKB-UniRule"/>
</dbReference>
<dbReference type="PANTHER" id="PTHR42918:SF15">
    <property type="entry name" value="LYSINE--TRNA LIGASE, CHLOROPLASTIC_MITOCHONDRIAL"/>
    <property type="match status" value="1"/>
</dbReference>
<evidence type="ECO:0000256" key="4">
    <source>
        <dbReference type="ARBA" id="ARBA00022741"/>
    </source>
</evidence>
<evidence type="ECO:0000256" key="6">
    <source>
        <dbReference type="ARBA" id="ARBA00022917"/>
    </source>
</evidence>
<dbReference type="InterPro" id="IPR018149">
    <property type="entry name" value="Lys-tRNA-synth_II_C"/>
</dbReference>
<dbReference type="eggNOG" id="COG1190">
    <property type="taxonomic scope" value="Bacteria"/>
</dbReference>
<evidence type="ECO:0000256" key="8">
    <source>
        <dbReference type="ARBA" id="ARBA00048573"/>
    </source>
</evidence>
<sequence>MIELNEQQRQRLEKAEALREQGIDPYPPHSHRTHTAEEALARFTEIEPTLDTEHDPETITVAGRVTAVRDMGKSVFAHIRDGSGAIQVYLRRNVVGDDALAHFKRFIDLGDFIEAEGNLFRTRTGEVTVEVKAFRLLAKAINPPPEKWHGLQDVETRYRQRYADLMANEETRRIFVIRANAIRAIRRFLDERGFLEVETPVLQPLYGGAAARPFTTYYNALDQTFYLRIADELYLKRLLVGGYERVYEIAKDFRNEGIDARHSPEFTMLEFYMAYADYHDVMELVEEMFVYVAEQALGTTKLTYAGHEIDLTPPWPRVPLRQALIDATGIDYREVTDQRELYERAKALGADVEPTTVWPRIIDELMKTFVRPNLIQPTFLVDYPVELSPLAKRSPEDPSIAERFQPFIAGMEMGNAFTELNDPMDQLERFLAQARDRAAGDLEAMPIDDDFINALMYGMPPTGGFGLGIDRLTMLLTDQQNIREVILFPHLRSKPTPILAGLPTPSTETDDDA</sequence>
<keyword evidence="6 9" id="KW-0648">Protein biosynthesis</keyword>
<dbReference type="GO" id="GO:0004824">
    <property type="term" value="F:lysine-tRNA ligase activity"/>
    <property type="evidence" value="ECO:0007669"/>
    <property type="project" value="UniProtKB-UniRule"/>
</dbReference>
<dbReference type="CDD" id="cd04322">
    <property type="entry name" value="LysRS_N"/>
    <property type="match status" value="1"/>
</dbReference>
<organism evidence="12 13">
    <name type="scientific">Sphaerobacter thermophilus (strain ATCC 49802 / DSM 20745 / KCCM 41009 / NCIMB 13125 / S 6022)</name>
    <dbReference type="NCBI Taxonomy" id="479434"/>
    <lineage>
        <taxon>Bacteria</taxon>
        <taxon>Pseudomonadati</taxon>
        <taxon>Thermomicrobiota</taxon>
        <taxon>Thermomicrobia</taxon>
        <taxon>Sphaerobacterales</taxon>
        <taxon>Sphaerobacterineae</taxon>
        <taxon>Sphaerobacteraceae</taxon>
        <taxon>Sphaerobacter</taxon>
    </lineage>
</organism>